<dbReference type="Gene3D" id="3.30.200.20">
    <property type="entry name" value="Phosphorylase Kinase, domain 1"/>
    <property type="match status" value="1"/>
</dbReference>
<name>A0A3E0K7Y6_9BACI</name>
<keyword evidence="1" id="KW-0175">Coiled coil</keyword>
<dbReference type="InterPro" id="IPR011009">
    <property type="entry name" value="Kinase-like_dom_sf"/>
</dbReference>
<organism evidence="3 4">
    <name type="scientific">Caldibacillus debilis</name>
    <dbReference type="NCBI Taxonomy" id="301148"/>
    <lineage>
        <taxon>Bacteria</taxon>
        <taxon>Bacillati</taxon>
        <taxon>Bacillota</taxon>
        <taxon>Bacilli</taxon>
        <taxon>Bacillales</taxon>
        <taxon>Bacillaceae</taxon>
        <taxon>Caldibacillus</taxon>
    </lineage>
</organism>
<dbReference type="InterPro" id="IPR002575">
    <property type="entry name" value="Aminoglycoside_PTrfase"/>
</dbReference>
<proteinExistence type="predicted"/>
<reference evidence="3 4" key="1">
    <citation type="submission" date="2018-03" db="EMBL/GenBank/DDBJ databases">
        <authorList>
            <person name="Keele B.F."/>
        </authorList>
    </citation>
    <scope>NUCLEOTIDE SEQUENCE [LARGE SCALE GENOMIC DNA]</scope>
    <source>
        <strain evidence="3">ZCTH4_d</strain>
    </source>
</reference>
<evidence type="ECO:0000256" key="1">
    <source>
        <dbReference type="SAM" id="Coils"/>
    </source>
</evidence>
<dbReference type="RefSeq" id="WP_276642698.1">
    <property type="nucleotide sequence ID" value="NZ_QEWE01000011.1"/>
</dbReference>
<dbReference type="Proteomes" id="UP000257014">
    <property type="component" value="Unassembled WGS sequence"/>
</dbReference>
<accession>A0A3E0K7Y6</accession>
<gene>
    <name evidence="3" type="ORF">C6P37_03775</name>
</gene>
<feature type="domain" description="Aminoglycoside phosphotransferase" evidence="2">
    <location>
        <begin position="59"/>
        <end position="264"/>
    </location>
</feature>
<dbReference type="Gene3D" id="3.90.1200.10">
    <property type="match status" value="1"/>
</dbReference>
<dbReference type="Pfam" id="PF01636">
    <property type="entry name" value="APH"/>
    <property type="match status" value="1"/>
</dbReference>
<comment type="caution">
    <text evidence="3">The sequence shown here is derived from an EMBL/GenBank/DDBJ whole genome shotgun (WGS) entry which is preliminary data.</text>
</comment>
<feature type="coiled-coil region" evidence="1">
    <location>
        <begin position="141"/>
        <end position="172"/>
    </location>
</feature>
<evidence type="ECO:0000313" key="3">
    <source>
        <dbReference type="EMBL" id="REJ30238.1"/>
    </source>
</evidence>
<evidence type="ECO:0000259" key="2">
    <source>
        <dbReference type="Pfam" id="PF01636"/>
    </source>
</evidence>
<dbReference type="PANTHER" id="PTHR39179:SF3">
    <property type="entry name" value="COTS-RELATED PROTEIN"/>
    <property type="match status" value="1"/>
</dbReference>
<dbReference type="InterPro" id="IPR047175">
    <property type="entry name" value="CotS-like"/>
</dbReference>
<dbReference type="PANTHER" id="PTHR39179">
    <property type="entry name" value="SPORE COAT PROTEIN I"/>
    <property type="match status" value="1"/>
</dbReference>
<dbReference type="AlphaFoldDB" id="A0A3E0K7Y6"/>
<protein>
    <recommendedName>
        <fullName evidence="2">Aminoglycoside phosphotransferase domain-containing protein</fullName>
    </recommendedName>
</protein>
<evidence type="ECO:0000313" key="4">
    <source>
        <dbReference type="Proteomes" id="UP000257014"/>
    </source>
</evidence>
<dbReference type="GO" id="GO:0042601">
    <property type="term" value="C:endospore-forming forespore"/>
    <property type="evidence" value="ECO:0007669"/>
    <property type="project" value="TreeGrafter"/>
</dbReference>
<sequence>MKKGLIWKWAGESEMDAENRQRIRTVLREYGLEAERIEAFGKMHKVYGKRGIFGLKETTEQKGRNMLRSLTVLYDKGFFHVVPVCLTRRGYPGVRFPGKFFYLLPWMEGKSGGQQGKTGDRMFRELGKMHYFTAREIPLDKRRAENDYLRAKERIEREKEELERFMDLCEQKTYLSPFEWIFTDYFFEIWQAYEFAAEKLERWFTETVSRGSLRSVLIHGRLSLDHFIFDERGTGRFINLEHSRRASPVFDLLPFFRKILQTRDGEAFHWMNRYWKYFPWREEEQFLLQAGLACPHPLMKLVKAYSLPEKKMGEYDAAKGMMQEIRRLLHIKGFVLKLEKGLPAGGTDAGDQGDPE</sequence>
<dbReference type="SUPFAM" id="SSF56112">
    <property type="entry name" value="Protein kinase-like (PK-like)"/>
    <property type="match status" value="1"/>
</dbReference>
<dbReference type="EMBL" id="QEWE01000011">
    <property type="protein sequence ID" value="REJ30238.1"/>
    <property type="molecule type" value="Genomic_DNA"/>
</dbReference>